<dbReference type="Pfam" id="PF02720">
    <property type="entry name" value="DUF222"/>
    <property type="match status" value="1"/>
</dbReference>
<evidence type="ECO:0000313" key="3">
    <source>
        <dbReference type="Proteomes" id="UP000237752"/>
    </source>
</evidence>
<feature type="domain" description="DUF222" evidence="1">
    <location>
        <begin position="43"/>
        <end position="348"/>
    </location>
</feature>
<evidence type="ECO:0000313" key="2">
    <source>
        <dbReference type="EMBL" id="PRZ39055.1"/>
    </source>
</evidence>
<gene>
    <name evidence="2" type="ORF">CLV47_1191</name>
</gene>
<comment type="caution">
    <text evidence="2">The sequence shown here is derived from an EMBL/GenBank/DDBJ whole genome shotgun (WGS) entry which is preliminary data.</text>
</comment>
<evidence type="ECO:0000259" key="1">
    <source>
        <dbReference type="Pfam" id="PF02720"/>
    </source>
</evidence>
<dbReference type="AlphaFoldDB" id="A0A2T0ZRV7"/>
<dbReference type="EMBL" id="PVUE01000019">
    <property type="protein sequence ID" value="PRZ39055.1"/>
    <property type="molecule type" value="Genomic_DNA"/>
</dbReference>
<dbReference type="Proteomes" id="UP000237752">
    <property type="component" value="Unassembled WGS sequence"/>
</dbReference>
<keyword evidence="3" id="KW-1185">Reference proteome</keyword>
<reference evidence="2 3" key="1">
    <citation type="submission" date="2018-03" db="EMBL/GenBank/DDBJ databases">
        <title>Genomic Encyclopedia of Archaeal and Bacterial Type Strains, Phase II (KMG-II): from individual species to whole genera.</title>
        <authorList>
            <person name="Goeker M."/>
        </authorList>
    </citation>
    <scope>NUCLEOTIDE SEQUENCE [LARGE SCALE GENOMIC DNA]</scope>
    <source>
        <strain evidence="2 3">DSM 100065</strain>
    </source>
</reference>
<sequence length="389" mass="41760">MSPREQLATARRDLDDALSAYLKTATPAVLSGLGPQGALDSTRDFETVRNRIALADHAHVAALDATHAATLFARPTTATLLALTLRITPAEARARVRAAENLAPRIAFTGQAMAPLRPVLAKKQADGTVTPPQAGRILHHLEAFEKNPRIGTAQIEQAEQILTDLTNTLGPADLDTAAARILDVLDPDGDPPSDAEQQRRRALTLTRDGKITGRLTPAACAKLQALIDPLAAPRPTGESGPDPRTGTQRRHDALEAICNRLLDTGQVHGKAGTRATVIVTMNADHLMTQCGYATSTHGQRIPVRDLLREAADLKIIPAVLNTNGVPLFLGRARRLASASQFHALIARDGGCSFPGCDLPPEWCDIHERREALIDRVEVRDHHHCPVVAG</sequence>
<accession>A0A2T0ZRV7</accession>
<dbReference type="RefSeq" id="WP_106350463.1">
    <property type="nucleotide sequence ID" value="NZ_PVUE01000019.1"/>
</dbReference>
<dbReference type="InterPro" id="IPR003870">
    <property type="entry name" value="DUF222"/>
</dbReference>
<proteinExistence type="predicted"/>
<name>A0A2T0ZRV7_9ACTN</name>
<protein>
    <submittedName>
        <fullName evidence="2">Uncharacterized protein DUF222</fullName>
    </submittedName>
</protein>
<organism evidence="2 3">
    <name type="scientific">Antricoccus suffuscus</name>
    <dbReference type="NCBI Taxonomy" id="1629062"/>
    <lineage>
        <taxon>Bacteria</taxon>
        <taxon>Bacillati</taxon>
        <taxon>Actinomycetota</taxon>
        <taxon>Actinomycetes</taxon>
        <taxon>Geodermatophilales</taxon>
        <taxon>Antricoccaceae</taxon>
        <taxon>Antricoccus</taxon>
    </lineage>
</organism>
<dbReference type="OrthoDB" id="4370764at2"/>